<feature type="compositionally biased region" description="Basic and acidic residues" evidence="2">
    <location>
        <begin position="107"/>
        <end position="127"/>
    </location>
</feature>
<gene>
    <name evidence="3" type="ORF">SAMN06297387_103114</name>
</gene>
<dbReference type="AlphaFoldDB" id="A0A286DS32"/>
<evidence type="ECO:0000313" key="3">
    <source>
        <dbReference type="EMBL" id="SOD61364.1"/>
    </source>
</evidence>
<organism evidence="3 4">
    <name type="scientific">Streptomyces zhaozhouensis</name>
    <dbReference type="NCBI Taxonomy" id="1300267"/>
    <lineage>
        <taxon>Bacteria</taxon>
        <taxon>Bacillati</taxon>
        <taxon>Actinomycetota</taxon>
        <taxon>Actinomycetes</taxon>
        <taxon>Kitasatosporales</taxon>
        <taxon>Streptomycetaceae</taxon>
        <taxon>Streptomyces</taxon>
    </lineage>
</organism>
<feature type="compositionally biased region" description="Low complexity" evidence="2">
    <location>
        <begin position="79"/>
        <end position="89"/>
    </location>
</feature>
<keyword evidence="1" id="KW-0560">Oxidoreductase</keyword>
<evidence type="ECO:0000256" key="1">
    <source>
        <dbReference type="ARBA" id="ARBA00023002"/>
    </source>
</evidence>
<proteinExistence type="predicted"/>
<dbReference type="SUPFAM" id="SSF51197">
    <property type="entry name" value="Clavaminate synthase-like"/>
    <property type="match status" value="1"/>
</dbReference>
<evidence type="ECO:0000256" key="2">
    <source>
        <dbReference type="SAM" id="MobiDB-lite"/>
    </source>
</evidence>
<dbReference type="InterPro" id="IPR042098">
    <property type="entry name" value="TauD-like_sf"/>
</dbReference>
<dbReference type="GO" id="GO:0016491">
    <property type="term" value="F:oxidoreductase activity"/>
    <property type="evidence" value="ECO:0007669"/>
    <property type="project" value="UniProtKB-KW"/>
</dbReference>
<reference evidence="3 4" key="1">
    <citation type="submission" date="2017-09" db="EMBL/GenBank/DDBJ databases">
        <authorList>
            <person name="Ehlers B."/>
            <person name="Leendertz F.H."/>
        </authorList>
    </citation>
    <scope>NUCLEOTIDE SEQUENCE [LARGE SCALE GENOMIC DNA]</scope>
    <source>
        <strain evidence="3 4">CGMCC 4.7095</strain>
    </source>
</reference>
<feature type="region of interest" description="Disordered" evidence="2">
    <location>
        <begin position="46"/>
        <end position="146"/>
    </location>
</feature>
<evidence type="ECO:0000313" key="4">
    <source>
        <dbReference type="Proteomes" id="UP000219072"/>
    </source>
</evidence>
<accession>A0A286DS32</accession>
<dbReference type="Proteomes" id="UP000219072">
    <property type="component" value="Unassembled WGS sequence"/>
</dbReference>
<dbReference type="EMBL" id="OCNE01000003">
    <property type="protein sequence ID" value="SOD61364.1"/>
    <property type="molecule type" value="Genomic_DNA"/>
</dbReference>
<keyword evidence="4" id="KW-1185">Reference proteome</keyword>
<name>A0A286DS32_9ACTN</name>
<protein>
    <submittedName>
        <fullName evidence="3">Uncharacterized protein</fullName>
    </submittedName>
</protein>
<dbReference type="Gene3D" id="3.60.130.10">
    <property type="entry name" value="Clavaminate synthase-like"/>
    <property type="match status" value="1"/>
</dbReference>
<sequence>MRRVGAAVPTTVASVDCLDLAALDVATLSEPRFRIGDAALSTVRPALLGSPDAPCLRLDPPSTRALPGDRRAASALASGPVPAALDAGDPPLPDDYRAVHGRGPSRPRHDGTDRWLRRRTTTRDPRPTRGGRSSADGRAVTPRVVP</sequence>